<dbReference type="Gene3D" id="1.10.10.60">
    <property type="entry name" value="Homeodomain-like"/>
    <property type="match status" value="2"/>
</dbReference>
<feature type="domain" description="HTH araC/xylS-type" evidence="4">
    <location>
        <begin position="8"/>
        <end position="105"/>
    </location>
</feature>
<dbReference type="PROSITE" id="PS01124">
    <property type="entry name" value="HTH_ARAC_FAMILY_2"/>
    <property type="match status" value="1"/>
</dbReference>
<dbReference type="InterPro" id="IPR018060">
    <property type="entry name" value="HTH_AraC"/>
</dbReference>
<accession>A0A9D0YZB2</accession>
<dbReference type="PRINTS" id="PR00032">
    <property type="entry name" value="HTHARAC"/>
</dbReference>
<evidence type="ECO:0000259" key="4">
    <source>
        <dbReference type="PROSITE" id="PS01124"/>
    </source>
</evidence>
<keyword evidence="2" id="KW-0238">DNA-binding</keyword>
<dbReference type="AlphaFoldDB" id="A0A9D0YZB2"/>
<dbReference type="PANTHER" id="PTHR43280">
    <property type="entry name" value="ARAC-FAMILY TRANSCRIPTIONAL REGULATOR"/>
    <property type="match status" value="1"/>
</dbReference>
<keyword evidence="1" id="KW-0805">Transcription regulation</keyword>
<sequence>MYSNEIVCQILDYIDQNITTKISLIDISNYFFFNKFYISKLFKREIKTTITTYINTLKIINSLSDINNKHSITSVSIRNGFQSLEYFSETFSKIIGVSPSIYQNFYHHRKINSEKQIMILQQNIINAQKLKKMAIDYRKNRKVTKIPNKKLSIFKN</sequence>
<evidence type="ECO:0000313" key="6">
    <source>
        <dbReference type="Proteomes" id="UP000886725"/>
    </source>
</evidence>
<dbReference type="EMBL" id="DVFU01000052">
    <property type="protein sequence ID" value="HIQ64615.1"/>
    <property type="molecule type" value="Genomic_DNA"/>
</dbReference>
<evidence type="ECO:0000256" key="2">
    <source>
        <dbReference type="ARBA" id="ARBA00023125"/>
    </source>
</evidence>
<comment type="caution">
    <text evidence="5">The sequence shown here is derived from an EMBL/GenBank/DDBJ whole genome shotgun (WGS) entry which is preliminary data.</text>
</comment>
<dbReference type="PROSITE" id="PS00041">
    <property type="entry name" value="HTH_ARAC_FAMILY_1"/>
    <property type="match status" value="1"/>
</dbReference>
<dbReference type="GO" id="GO:0003700">
    <property type="term" value="F:DNA-binding transcription factor activity"/>
    <property type="evidence" value="ECO:0007669"/>
    <property type="project" value="InterPro"/>
</dbReference>
<dbReference type="Pfam" id="PF12833">
    <property type="entry name" value="HTH_18"/>
    <property type="match status" value="1"/>
</dbReference>
<proteinExistence type="predicted"/>
<evidence type="ECO:0000313" key="5">
    <source>
        <dbReference type="EMBL" id="HIQ64615.1"/>
    </source>
</evidence>
<organism evidence="5 6">
    <name type="scientific">Candidatus Faecenecus gallistercoris</name>
    <dbReference type="NCBI Taxonomy" id="2840793"/>
    <lineage>
        <taxon>Bacteria</taxon>
        <taxon>Bacillati</taxon>
        <taxon>Bacillota</taxon>
        <taxon>Bacillota incertae sedis</taxon>
        <taxon>Candidatus Faecenecus</taxon>
    </lineage>
</organism>
<keyword evidence="3" id="KW-0804">Transcription</keyword>
<dbReference type="InterPro" id="IPR009057">
    <property type="entry name" value="Homeodomain-like_sf"/>
</dbReference>
<reference evidence="5" key="1">
    <citation type="submission" date="2020-10" db="EMBL/GenBank/DDBJ databases">
        <authorList>
            <person name="Gilroy R."/>
        </authorList>
    </citation>
    <scope>NUCLEOTIDE SEQUENCE</scope>
    <source>
        <strain evidence="5">CHK165-10780</strain>
    </source>
</reference>
<dbReference type="InterPro" id="IPR018062">
    <property type="entry name" value="HTH_AraC-typ_CS"/>
</dbReference>
<dbReference type="InterPro" id="IPR020449">
    <property type="entry name" value="Tscrpt_reg_AraC-type_HTH"/>
</dbReference>
<dbReference type="Proteomes" id="UP000886725">
    <property type="component" value="Unassembled WGS sequence"/>
</dbReference>
<reference evidence="5" key="2">
    <citation type="journal article" date="2021" name="PeerJ">
        <title>Extensive microbial diversity within the chicken gut microbiome revealed by metagenomics and culture.</title>
        <authorList>
            <person name="Gilroy R."/>
            <person name="Ravi A."/>
            <person name="Getino M."/>
            <person name="Pursley I."/>
            <person name="Horton D.L."/>
            <person name="Alikhan N.F."/>
            <person name="Baker D."/>
            <person name="Gharbi K."/>
            <person name="Hall N."/>
            <person name="Watson M."/>
            <person name="Adriaenssens E.M."/>
            <person name="Foster-Nyarko E."/>
            <person name="Jarju S."/>
            <person name="Secka A."/>
            <person name="Antonio M."/>
            <person name="Oren A."/>
            <person name="Chaudhuri R.R."/>
            <person name="La Ragione R."/>
            <person name="Hildebrand F."/>
            <person name="Pallen M.J."/>
        </authorList>
    </citation>
    <scope>NUCLEOTIDE SEQUENCE</scope>
    <source>
        <strain evidence="5">CHK165-10780</strain>
    </source>
</reference>
<dbReference type="SUPFAM" id="SSF46689">
    <property type="entry name" value="Homeodomain-like"/>
    <property type="match status" value="2"/>
</dbReference>
<dbReference type="GO" id="GO:0043565">
    <property type="term" value="F:sequence-specific DNA binding"/>
    <property type="evidence" value="ECO:0007669"/>
    <property type="project" value="InterPro"/>
</dbReference>
<name>A0A9D0YZB2_9FIRM</name>
<evidence type="ECO:0000256" key="1">
    <source>
        <dbReference type="ARBA" id="ARBA00023015"/>
    </source>
</evidence>
<protein>
    <submittedName>
        <fullName evidence="5">Helix-turn-helix transcriptional regulator</fullName>
    </submittedName>
</protein>
<dbReference type="PANTHER" id="PTHR43280:SF28">
    <property type="entry name" value="HTH-TYPE TRANSCRIPTIONAL ACTIVATOR RHAS"/>
    <property type="match status" value="1"/>
</dbReference>
<dbReference type="SMART" id="SM00342">
    <property type="entry name" value="HTH_ARAC"/>
    <property type="match status" value="1"/>
</dbReference>
<evidence type="ECO:0000256" key="3">
    <source>
        <dbReference type="ARBA" id="ARBA00023163"/>
    </source>
</evidence>
<gene>
    <name evidence="5" type="ORF">IAC85_02635</name>
</gene>